<evidence type="ECO:0000256" key="5">
    <source>
        <dbReference type="ARBA" id="ARBA00022597"/>
    </source>
</evidence>
<organism evidence="12 13">
    <name type="scientific">Piscinibacter terrae</name>
    <dbReference type="NCBI Taxonomy" id="2496871"/>
    <lineage>
        <taxon>Bacteria</taxon>
        <taxon>Pseudomonadati</taxon>
        <taxon>Pseudomonadota</taxon>
        <taxon>Betaproteobacteria</taxon>
        <taxon>Burkholderiales</taxon>
        <taxon>Sphaerotilaceae</taxon>
        <taxon>Piscinibacter</taxon>
    </lineage>
</organism>
<proteinExistence type="predicted"/>
<dbReference type="PANTHER" id="PTHR43790">
    <property type="entry name" value="CARBOHYDRATE TRANSPORT ATP-BINDING PROTEIN MG119-RELATED"/>
    <property type="match status" value="1"/>
</dbReference>
<evidence type="ECO:0000256" key="7">
    <source>
        <dbReference type="ARBA" id="ARBA00022741"/>
    </source>
</evidence>
<evidence type="ECO:0000313" key="13">
    <source>
        <dbReference type="Proteomes" id="UP000267464"/>
    </source>
</evidence>
<dbReference type="FunFam" id="3.40.50.300:FF:000127">
    <property type="entry name" value="Ribose import ATP-binding protein RbsA"/>
    <property type="match status" value="1"/>
</dbReference>
<evidence type="ECO:0000256" key="1">
    <source>
        <dbReference type="ARBA" id="ARBA00004202"/>
    </source>
</evidence>
<keyword evidence="2" id="KW-0813">Transport</keyword>
<keyword evidence="4" id="KW-0997">Cell inner membrane</keyword>
<feature type="domain" description="ABC transporter" evidence="11">
    <location>
        <begin position="15"/>
        <end position="250"/>
    </location>
</feature>
<comment type="caution">
    <text evidence="12">The sequence shown here is derived from an EMBL/GenBank/DDBJ whole genome shotgun (WGS) entry which is preliminary data.</text>
</comment>
<protein>
    <submittedName>
        <fullName evidence="12">Sugar ABC transporter ATP-binding protein</fullName>
    </submittedName>
</protein>
<reference evidence="12 13" key="2">
    <citation type="submission" date="2018-12" db="EMBL/GenBank/DDBJ databases">
        <title>Rhizobacter gummiphilus sp. nov., a rubber-degrading bacterium isolated from the soil of a botanical garden in Japan.</title>
        <authorList>
            <person name="Shunsuke S.S."/>
        </authorList>
    </citation>
    <scope>NUCLEOTIDE SEQUENCE [LARGE SCALE GENOMIC DNA]</scope>
    <source>
        <strain evidence="12 13">S-16</strain>
    </source>
</reference>
<dbReference type="AlphaFoldDB" id="A0A3N7HRI7"/>
<keyword evidence="3" id="KW-1003">Cell membrane</keyword>
<dbReference type="GO" id="GO:0005524">
    <property type="term" value="F:ATP binding"/>
    <property type="evidence" value="ECO:0007669"/>
    <property type="project" value="UniProtKB-KW"/>
</dbReference>
<dbReference type="InterPro" id="IPR003593">
    <property type="entry name" value="AAA+_ATPase"/>
</dbReference>
<keyword evidence="6" id="KW-0677">Repeat</keyword>
<keyword evidence="13" id="KW-1185">Reference proteome</keyword>
<gene>
    <name evidence="12" type="ORF">DZC73_08450</name>
</gene>
<dbReference type="GO" id="GO:0016887">
    <property type="term" value="F:ATP hydrolysis activity"/>
    <property type="evidence" value="ECO:0007669"/>
    <property type="project" value="InterPro"/>
</dbReference>
<evidence type="ECO:0000256" key="10">
    <source>
        <dbReference type="ARBA" id="ARBA00023136"/>
    </source>
</evidence>
<dbReference type="Gene3D" id="3.40.50.300">
    <property type="entry name" value="P-loop containing nucleotide triphosphate hydrolases"/>
    <property type="match status" value="2"/>
</dbReference>
<feature type="domain" description="ABC transporter" evidence="11">
    <location>
        <begin position="261"/>
        <end position="506"/>
    </location>
</feature>
<dbReference type="InterPro" id="IPR017871">
    <property type="entry name" value="ABC_transporter-like_CS"/>
</dbReference>
<evidence type="ECO:0000256" key="4">
    <source>
        <dbReference type="ARBA" id="ARBA00022519"/>
    </source>
</evidence>
<reference evidence="12 13" key="1">
    <citation type="submission" date="2018-08" db="EMBL/GenBank/DDBJ databases">
        <authorList>
            <person name="Khan S.A."/>
            <person name="Jeon C.O."/>
            <person name="Chun B.H."/>
            <person name="Jeong S.E."/>
        </authorList>
    </citation>
    <scope>NUCLEOTIDE SEQUENCE [LARGE SCALE GENOMIC DNA]</scope>
    <source>
        <strain evidence="12 13">S-16</strain>
    </source>
</reference>
<dbReference type="SUPFAM" id="SSF52540">
    <property type="entry name" value="P-loop containing nucleoside triphosphate hydrolases"/>
    <property type="match status" value="2"/>
</dbReference>
<dbReference type="OrthoDB" id="9776369at2"/>
<keyword evidence="8 12" id="KW-0067">ATP-binding</keyword>
<dbReference type="EMBL" id="QUSW01000002">
    <property type="protein sequence ID" value="RQP24888.1"/>
    <property type="molecule type" value="Genomic_DNA"/>
</dbReference>
<dbReference type="PROSITE" id="PS00211">
    <property type="entry name" value="ABC_TRANSPORTER_1"/>
    <property type="match status" value="1"/>
</dbReference>
<dbReference type="PROSITE" id="PS50893">
    <property type="entry name" value="ABC_TRANSPORTER_2"/>
    <property type="match status" value="2"/>
</dbReference>
<evidence type="ECO:0000259" key="11">
    <source>
        <dbReference type="PROSITE" id="PS50893"/>
    </source>
</evidence>
<comment type="subcellular location">
    <subcellularLocation>
        <location evidence="1">Cell membrane</location>
        <topology evidence="1">Peripheral membrane protein</topology>
    </subcellularLocation>
</comment>
<dbReference type="Pfam" id="PF00005">
    <property type="entry name" value="ABC_tran"/>
    <property type="match status" value="2"/>
</dbReference>
<evidence type="ECO:0000256" key="8">
    <source>
        <dbReference type="ARBA" id="ARBA00022840"/>
    </source>
</evidence>
<dbReference type="InterPro" id="IPR050107">
    <property type="entry name" value="ABC_carbohydrate_import_ATPase"/>
</dbReference>
<dbReference type="SMART" id="SM00382">
    <property type="entry name" value="AAA"/>
    <property type="match status" value="2"/>
</dbReference>
<dbReference type="PANTHER" id="PTHR43790:SF3">
    <property type="entry name" value="D-ALLOSE IMPORT ATP-BINDING PROTEIN ALSA-RELATED"/>
    <property type="match status" value="1"/>
</dbReference>
<keyword evidence="7" id="KW-0547">Nucleotide-binding</keyword>
<dbReference type="InterPro" id="IPR003439">
    <property type="entry name" value="ABC_transporter-like_ATP-bd"/>
</dbReference>
<dbReference type="RefSeq" id="WP_124539795.1">
    <property type="nucleotide sequence ID" value="NZ_QUSW01000002.1"/>
</dbReference>
<accession>A0A3N7HRI7</accession>
<keyword evidence="5" id="KW-0762">Sugar transport</keyword>
<sequence>MLSASQPDPVAAPLLRLAGIRKTFAGVTALDQVDFDVRGGEVHAVCGENGAGKSTLMKIMSGVYQPDAGTIAFEGHRQVFASPRVAEAHGVVMIHQELNLIPHLSVAENIFLAREPRRGWFIDRKRLHADAQRCLARLGVAIDGQLPVRGLSVAQQQMVEIAKALSMNAKVVIMDEPTSSLTEAETGQLFKVIHELKRAGVGIVYISHRLDEMAGIVDRVTVLRDGFHIRTMDFAETSVDEIVSLMVGRSMDEKFPPRHRVPTSEVLLAVRDLQIKDVFGPVSFDLRRGEVLGFAGLIGAGRTELARAVFGADPVDGGSVSLYGRELAIRSPRDAIAHGIAYLSEDRKAQGLAIGMTVAQNITLANMDAVCGRGGFIRFDKEAATARRFIDTLGIRAFGPQQIARFLSGGNQQKVVIAKWLFREARVIFFDEPTRGIDVGAKYAIYQLMDQLAAQGIGVVLISSELPEILGLTDRVAVFHEGRLMRVLQTGETSQEEIMHFASGRNGAGAAGSASHEQTAVSP</sequence>
<keyword evidence="10" id="KW-0472">Membrane</keyword>
<keyword evidence="9" id="KW-1278">Translocase</keyword>
<evidence type="ECO:0000256" key="2">
    <source>
        <dbReference type="ARBA" id="ARBA00022448"/>
    </source>
</evidence>
<dbReference type="Proteomes" id="UP000267464">
    <property type="component" value="Unassembled WGS sequence"/>
</dbReference>
<dbReference type="CDD" id="cd03216">
    <property type="entry name" value="ABC_Carb_Monos_I"/>
    <property type="match status" value="1"/>
</dbReference>
<dbReference type="CDD" id="cd03215">
    <property type="entry name" value="ABC_Carb_Monos_II"/>
    <property type="match status" value="1"/>
</dbReference>
<evidence type="ECO:0000256" key="9">
    <source>
        <dbReference type="ARBA" id="ARBA00022967"/>
    </source>
</evidence>
<evidence type="ECO:0000256" key="6">
    <source>
        <dbReference type="ARBA" id="ARBA00022737"/>
    </source>
</evidence>
<dbReference type="GO" id="GO:0005886">
    <property type="term" value="C:plasma membrane"/>
    <property type="evidence" value="ECO:0007669"/>
    <property type="project" value="UniProtKB-SubCell"/>
</dbReference>
<dbReference type="InterPro" id="IPR027417">
    <property type="entry name" value="P-loop_NTPase"/>
</dbReference>
<evidence type="ECO:0000313" key="12">
    <source>
        <dbReference type="EMBL" id="RQP24888.1"/>
    </source>
</evidence>
<name>A0A3N7HRI7_9BURK</name>
<evidence type="ECO:0000256" key="3">
    <source>
        <dbReference type="ARBA" id="ARBA00022475"/>
    </source>
</evidence>